<proteinExistence type="predicted"/>
<evidence type="ECO:0000313" key="3">
    <source>
        <dbReference type="EMBL" id="BDI30625.1"/>
    </source>
</evidence>
<dbReference type="Pfam" id="PF24879">
    <property type="entry name" value="DUF7737"/>
    <property type="match status" value="1"/>
</dbReference>
<reference evidence="3 4" key="1">
    <citation type="journal article" date="2019" name="Int. J. Syst. Evol. Microbiol.">
        <title>Capsulimonas corticalis gen. nov., sp. nov., an aerobic capsulated bacterium, of a novel bacterial order, Capsulimonadales ord. nov., of the class Armatimonadia of the phylum Armatimonadetes.</title>
        <authorList>
            <person name="Li J."/>
            <person name="Kudo C."/>
            <person name="Tonouchi A."/>
        </authorList>
    </citation>
    <scope>NUCLEOTIDE SEQUENCE [LARGE SCALE GENOMIC DNA]</scope>
    <source>
        <strain evidence="3 4">AX-7</strain>
    </source>
</reference>
<organism evidence="3 4">
    <name type="scientific">Capsulimonas corticalis</name>
    <dbReference type="NCBI Taxonomy" id="2219043"/>
    <lineage>
        <taxon>Bacteria</taxon>
        <taxon>Bacillati</taxon>
        <taxon>Armatimonadota</taxon>
        <taxon>Armatimonadia</taxon>
        <taxon>Capsulimonadales</taxon>
        <taxon>Capsulimonadaceae</taxon>
        <taxon>Capsulimonas</taxon>
    </lineage>
</organism>
<evidence type="ECO:0000313" key="4">
    <source>
        <dbReference type="Proteomes" id="UP000287394"/>
    </source>
</evidence>
<evidence type="ECO:0000259" key="2">
    <source>
        <dbReference type="Pfam" id="PF24879"/>
    </source>
</evidence>
<dbReference type="EMBL" id="AP025739">
    <property type="protein sequence ID" value="BDI30625.1"/>
    <property type="molecule type" value="Genomic_DNA"/>
</dbReference>
<accession>A0A402CTU0</accession>
<dbReference type="InterPro" id="IPR056639">
    <property type="entry name" value="DUF7737"/>
</dbReference>
<dbReference type="Pfam" id="PF13569">
    <property type="entry name" value="DUF4132"/>
    <property type="match status" value="1"/>
</dbReference>
<dbReference type="OrthoDB" id="9763697at2"/>
<dbReference type="Proteomes" id="UP000287394">
    <property type="component" value="Chromosome"/>
</dbReference>
<name>A0A402CTU0_9BACT</name>
<dbReference type="KEGG" id="ccot:CCAX7_26760"/>
<dbReference type="RefSeq" id="WP_119320775.1">
    <property type="nucleotide sequence ID" value="NZ_AP025739.1"/>
</dbReference>
<protein>
    <submittedName>
        <fullName evidence="3">Uncharacterized protein</fullName>
    </submittedName>
</protein>
<feature type="domain" description="DUF7737" evidence="2">
    <location>
        <begin position="750"/>
        <end position="855"/>
    </location>
</feature>
<dbReference type="InterPro" id="IPR025406">
    <property type="entry name" value="DUF4132"/>
</dbReference>
<gene>
    <name evidence="3" type="ORF">CCAX7_26760</name>
</gene>
<keyword evidence="4" id="KW-1185">Reference proteome</keyword>
<evidence type="ECO:0000259" key="1">
    <source>
        <dbReference type="Pfam" id="PF13569"/>
    </source>
</evidence>
<feature type="domain" description="DUF4132" evidence="1">
    <location>
        <begin position="429"/>
        <end position="605"/>
    </location>
</feature>
<sequence length="856" mass="93232">MTTMPHDDVLRAERLIDAHLRQTSPVNFWDVKPNDSDAGREILSLAPKAQIPCVHILMLRGRDYTKEFHDTVRLSRFLTQMLSRSLPYTAEDLVQLLRAAGTGLQAVQTGNLAPILRSVERFMKSEPLNDALKETLTDLHQSLVNNNMEAAKIKSQVGKILGISGATLPDPGEAWADAARTLALLEDDKSQAWSALFSHALTATGSKPTAKWLAELEKALKPLGAEDARMEIIAWLNLAGPTPPARLVPQSPTDIQAESEGPNGFLLQAQPTLGEGLFFRSDEKNITLLKGCAWMLAESDSREAARGLGHLAEAGFRSIPGSGPWAPRAGNAAIWALGQMPEGLGVPALTRLRTRLRDRNALKLIASSIESAAAKAGLTVDELEDISVPTGGLDASGVRHDAFGEEGAATLTLDAATGRTTLAWFGADGKPRKAVPAGAKREFAAEVKALKLAEEEVRQAIGAQAARLDRALTDERSWTLAAWRERCLTHPVLGGVVRRLIWTFDGVPASIDGDTLTDIDLKPLPELPAETVVRLWSPIESPTQDALRWRELLSERGIVQPFKQAHREIYLLTDAERATNTYSNRFAAHVLKQHQFNTLCVLRGWKNSLRLMVDDCYPPATKQIPKHNLRAEFWVEGIGDDYGVDTNETGTYLRLVTDQVRFYHLAAPDNLAHAGGGGYGMGWRAAAPLEALPLDQIPTHVLSEVMRDVDLFVGVSSLGNDPAWADGGPGGRFRNYWQDYAFGDLGATAATRKEILARLLPRLKIAGKCTLDGKFLTVQGALRAYKIHLGSGNILMEPNDQYLCIVPGRGAGAPEATQGLFLPFEGDQMLSIILSKAFLLADDAKITDPTITRQIS</sequence>
<dbReference type="AlphaFoldDB" id="A0A402CTU0"/>